<dbReference type="SUPFAM" id="SSF52317">
    <property type="entry name" value="Class I glutamine amidotransferase-like"/>
    <property type="match status" value="1"/>
</dbReference>
<dbReference type="Gene3D" id="2.60.40.1180">
    <property type="entry name" value="Golgi alpha-mannosidase II"/>
    <property type="match status" value="1"/>
</dbReference>
<feature type="compositionally biased region" description="Basic residues" evidence="1">
    <location>
        <begin position="55"/>
        <end position="64"/>
    </location>
</feature>
<evidence type="ECO:0000313" key="5">
    <source>
        <dbReference type="Proteomes" id="UP000322634"/>
    </source>
</evidence>
<sequence>MGRWPTWISLQMRSDTFSRCYARPHRRRSRGRLFGAQPLPAAERGGQYVRDQQHSGHHRVHQRGGGHQGGRAGLPPRRRKAGHHAREDRGERPVGHAPERGEGDRRLVQVQRVPCGVAPGPRPAGESPAECGQEQHCGDDQARDHEGRAEDPQRRSPVDDGQVFAGRPRQLERDADHDTERRQPRHPAQVSQCPPVRLATVVLGSAVDMRHHEPAHGARQAGGTDGQHAAGRHPQTPHPCAVRVLVAASGVVDEHDHVHLGGYPAPLRDALGIVVDEFWPIPDDASVGVTFGDRAVPSTLWSEWLEPGTVEPVALYGAGPFAGRPAVTRNAHGAGRAWYVSCHLGQDIGLVLDEALADAGVRPALDVPAGVEATRRDGPSASYLFLLNHRDAEGVLPVPDGVDLLTGTAVRGTLRLAPLGAAVLRTPSDDHPER</sequence>
<dbReference type="Pfam" id="PF08533">
    <property type="entry name" value="Glyco_hydro_42C"/>
    <property type="match status" value="1"/>
</dbReference>
<feature type="region of interest" description="Disordered" evidence="1">
    <location>
        <begin position="214"/>
        <end position="237"/>
    </location>
</feature>
<protein>
    <recommendedName>
        <fullName evidence="6">Beta-galactosidase</fullName>
    </recommendedName>
</protein>
<dbReference type="InterPro" id="IPR013739">
    <property type="entry name" value="Beta_galactosidase_C"/>
</dbReference>
<feature type="compositionally biased region" description="Basic and acidic residues" evidence="1">
    <location>
        <begin position="136"/>
        <end position="158"/>
    </location>
</feature>
<evidence type="ECO:0000256" key="1">
    <source>
        <dbReference type="SAM" id="MobiDB-lite"/>
    </source>
</evidence>
<evidence type="ECO:0008006" key="6">
    <source>
        <dbReference type="Google" id="ProtNLM"/>
    </source>
</evidence>
<reference evidence="4 5" key="1">
    <citation type="submission" date="2019-08" db="EMBL/GenBank/DDBJ databases">
        <title>Actinomadura sp. nov. CYP1-5 isolated from mountain soil.</title>
        <authorList>
            <person name="Songsumanus A."/>
            <person name="Kuncharoen N."/>
            <person name="Kudo T."/>
            <person name="Yuki M."/>
            <person name="Igarashi Y."/>
            <person name="Tanasupawat S."/>
        </authorList>
    </citation>
    <scope>NUCLEOTIDE SEQUENCE [LARGE SCALE GENOMIC DNA]</scope>
    <source>
        <strain evidence="4 5">GKU157</strain>
    </source>
</reference>
<dbReference type="Gene3D" id="3.40.50.880">
    <property type="match status" value="1"/>
</dbReference>
<feature type="compositionally biased region" description="Basic and acidic residues" evidence="1">
    <location>
        <begin position="169"/>
        <end position="182"/>
    </location>
</feature>
<feature type="compositionally biased region" description="Basic and acidic residues" evidence="1">
    <location>
        <begin position="84"/>
        <end position="107"/>
    </location>
</feature>
<dbReference type="InterPro" id="IPR013738">
    <property type="entry name" value="Beta_galactosidase_Trimer"/>
</dbReference>
<comment type="caution">
    <text evidence="4">The sequence shown here is derived from an EMBL/GenBank/DDBJ whole genome shotgun (WGS) entry which is preliminary data.</text>
</comment>
<feature type="domain" description="Beta-galactosidase C-terminal" evidence="3">
    <location>
        <begin position="370"/>
        <end position="425"/>
    </location>
</feature>
<gene>
    <name evidence="4" type="ORF">FXF65_41980</name>
</gene>
<dbReference type="InterPro" id="IPR013780">
    <property type="entry name" value="Glyco_hydro_b"/>
</dbReference>
<proteinExistence type="predicted"/>
<organism evidence="4 5">
    <name type="scientific">Actinomadura syzygii</name>
    <dbReference type="NCBI Taxonomy" id="1427538"/>
    <lineage>
        <taxon>Bacteria</taxon>
        <taxon>Bacillati</taxon>
        <taxon>Actinomycetota</taxon>
        <taxon>Actinomycetes</taxon>
        <taxon>Streptosporangiales</taxon>
        <taxon>Thermomonosporaceae</taxon>
        <taxon>Actinomadura</taxon>
    </lineage>
</organism>
<dbReference type="Pfam" id="PF08532">
    <property type="entry name" value="Glyco_hydro_42M"/>
    <property type="match status" value="1"/>
</dbReference>
<dbReference type="GO" id="GO:0006012">
    <property type="term" value="P:galactose metabolic process"/>
    <property type="evidence" value="ECO:0007669"/>
    <property type="project" value="InterPro"/>
</dbReference>
<dbReference type="EMBL" id="VSFF01000021">
    <property type="protein sequence ID" value="TYC07580.1"/>
    <property type="molecule type" value="Genomic_DNA"/>
</dbReference>
<dbReference type="InterPro" id="IPR003476">
    <property type="entry name" value="Glyco_hydro_42"/>
</dbReference>
<feature type="region of interest" description="Disordered" evidence="1">
    <location>
        <begin position="23"/>
        <end position="196"/>
    </location>
</feature>
<dbReference type="InterPro" id="IPR029062">
    <property type="entry name" value="Class_I_gatase-like"/>
</dbReference>
<dbReference type="GO" id="GO:0004565">
    <property type="term" value="F:beta-galactosidase activity"/>
    <property type="evidence" value="ECO:0007669"/>
    <property type="project" value="InterPro"/>
</dbReference>
<dbReference type="PANTHER" id="PTHR36447">
    <property type="entry name" value="BETA-GALACTOSIDASE GANA"/>
    <property type="match status" value="1"/>
</dbReference>
<accession>A0A5D0TQA1</accession>
<dbReference type="PANTHER" id="PTHR36447:SF1">
    <property type="entry name" value="BETA-GALACTOSIDASE GANA"/>
    <property type="match status" value="1"/>
</dbReference>
<evidence type="ECO:0000313" key="4">
    <source>
        <dbReference type="EMBL" id="TYC07580.1"/>
    </source>
</evidence>
<name>A0A5D0TQA1_9ACTN</name>
<dbReference type="OrthoDB" id="9800974at2"/>
<feature type="domain" description="Beta-galactosidase trimerisation" evidence="2">
    <location>
        <begin position="244"/>
        <end position="349"/>
    </location>
</feature>
<keyword evidence="5" id="KW-1185">Reference proteome</keyword>
<dbReference type="AlphaFoldDB" id="A0A5D0TQA1"/>
<dbReference type="Proteomes" id="UP000322634">
    <property type="component" value="Unassembled WGS sequence"/>
</dbReference>
<evidence type="ECO:0000259" key="3">
    <source>
        <dbReference type="Pfam" id="PF08533"/>
    </source>
</evidence>
<evidence type="ECO:0000259" key="2">
    <source>
        <dbReference type="Pfam" id="PF08532"/>
    </source>
</evidence>